<dbReference type="Pfam" id="PF13676">
    <property type="entry name" value="TIR_2"/>
    <property type="match status" value="1"/>
</dbReference>
<comment type="caution">
    <text evidence="9">The sequence shown here is derived from an EMBL/GenBank/DDBJ whole genome shotgun (WGS) entry which is preliminary data.</text>
</comment>
<dbReference type="Gene3D" id="3.40.50.10140">
    <property type="entry name" value="Toll/interleukin-1 receptor homology (TIR) domain"/>
    <property type="match status" value="1"/>
</dbReference>
<dbReference type="InterPro" id="IPR000768">
    <property type="entry name" value="ART"/>
</dbReference>
<protein>
    <recommendedName>
        <fullName evidence="6">NAD(P)(+)--arginine ADP-ribosyltransferase</fullName>
        <ecNumber evidence="6">2.4.2.31</ecNumber>
    </recommendedName>
    <alternativeName>
        <fullName evidence="6">Mono(ADP-ribosyl)transferase</fullName>
    </alternativeName>
</protein>
<dbReference type="GO" id="GO:0007165">
    <property type="term" value="P:signal transduction"/>
    <property type="evidence" value="ECO:0007669"/>
    <property type="project" value="InterPro"/>
</dbReference>
<keyword evidence="4" id="KW-0548">Nucleotidyltransferase</keyword>
<evidence type="ECO:0000259" key="7">
    <source>
        <dbReference type="PROSITE" id="PS50837"/>
    </source>
</evidence>
<accession>A0A821U2L2</accession>
<sequence length="1019" mass="116338">MSCTRSYRFVASYLPESHPVYYNPISDYRRQPLVPLEEAVKDLVSFVPGVEGYAAQAKKNCKNDPPLSRNESAAIYLYTKEKLFFERLNDVLRLEYPDALKPWFPFLKLFMIALQKLPPCQIKLWRGVADITNSNFKERDVHTWWSVTSCTLHLNVAGVFADQRGTLFCIDAIYGRNIAQYSAFPKEEEIVLMPGTLLRVKAARSGTNGLSIVDLEECPKISQGKHVMLSYTSINQDIVSKIADILKGENIPVWFDSNGDMKNDMYESLANGVENAAAVCCFLTSDYEQSLSCQSELQYAQKRQKPIIPCMLTSTTAWKPSGWLESITTTLTCIDFQHITESNIDAKVMELIDQIEGQIAEKQNRRIQPIEEPSYLFELIKWHYKQNSRIERLINPAESFPIEESYISLAIVDSKEQQGKEKKLRDANQHETIMGTFEDIYGVKTPINVKDIFNTCKEFGKKVVVFGRAGIGKTAFCRYVSHQWAKSALWSEYNLVVLISLRSLTENRYSPLSSGKSYSLVDIVAKECFSHDLSEEDTSLLREQLNKRTVLWLLDGYDEIVQNVPSHLQRVFEQLLNTSHHIVTSRPYFNTLSRSVRVEIVGFTDGNISKYVEVFFNQLRDKFPNALFEGQKVLEFLRLNPRIWGIAHIPVNLELICSIWTETDWSETTNLTMTTLYENMTVWLCRRYLARKSTSIQISRMEVYEKCRPEINFLETLAFEGMTSNTIILRKDLLQKVMDDIGCLSDICSDALHIGILKSFDNGPTGNQIQLEKNHYFVHLSFQEFFAARHLVRLLNSTTRDIAIQFIETHKYEKRLQLVFIFASGLLIQSENTKSIHTFWDAIFGDPHDLVGIRHMQLVTVCLDETQCGCAVPHRSQSISLLLNWIRFAFSQNNFKLQETIAMTINSCSKIQNLAEVQIEFASLLKTEPEYHKLHIATFIGNLNITDPHSKLIETLLLQLQHNDEKIRATVCYPLGKIGEQAGKSQVIDRLLVALGDPDDQVRLSACSALGAMGETAAT</sequence>
<dbReference type="Pfam" id="PF01129">
    <property type="entry name" value="ART"/>
    <property type="match status" value="1"/>
</dbReference>
<dbReference type="PROSITE" id="PS51996">
    <property type="entry name" value="TR_MART"/>
    <property type="match status" value="1"/>
</dbReference>
<evidence type="ECO:0000256" key="4">
    <source>
        <dbReference type="ARBA" id="ARBA00022695"/>
    </source>
</evidence>
<dbReference type="Gene3D" id="1.25.10.10">
    <property type="entry name" value="Leucine-rich Repeat Variant"/>
    <property type="match status" value="1"/>
</dbReference>
<dbReference type="SUPFAM" id="SSF56399">
    <property type="entry name" value="ADP-ribosylation"/>
    <property type="match status" value="1"/>
</dbReference>
<dbReference type="AlphaFoldDB" id="A0A821U2L2"/>
<gene>
    <name evidence="8" type="ORF">KIK155_LOCUS23235</name>
    <name evidence="9" type="ORF">TOA249_LOCUS29166</name>
</gene>
<dbReference type="EC" id="2.4.2.31" evidence="6"/>
<evidence type="ECO:0000256" key="6">
    <source>
        <dbReference type="RuleBase" id="RU361228"/>
    </source>
</evidence>
<name>A0A821U2L2_9BILA</name>
<comment type="catalytic activity">
    <reaction evidence="5 6">
        <text>L-arginyl-[protein] + NAD(+) = N(omega)-(ADP-D-ribosyl)-L-arginyl-[protein] + nicotinamide + H(+)</text>
        <dbReference type="Rhea" id="RHEA:19149"/>
        <dbReference type="Rhea" id="RHEA-COMP:10532"/>
        <dbReference type="Rhea" id="RHEA-COMP:15087"/>
        <dbReference type="ChEBI" id="CHEBI:15378"/>
        <dbReference type="ChEBI" id="CHEBI:17154"/>
        <dbReference type="ChEBI" id="CHEBI:29965"/>
        <dbReference type="ChEBI" id="CHEBI:57540"/>
        <dbReference type="ChEBI" id="CHEBI:142554"/>
        <dbReference type="EC" id="2.4.2.31"/>
    </reaction>
</comment>
<comment type="similarity">
    <text evidence="1 6">Belongs to the Arg-specific ADP-ribosyltransferase family.</text>
</comment>
<organism evidence="9 10">
    <name type="scientific">Rotaria socialis</name>
    <dbReference type="NCBI Taxonomy" id="392032"/>
    <lineage>
        <taxon>Eukaryota</taxon>
        <taxon>Metazoa</taxon>
        <taxon>Spiralia</taxon>
        <taxon>Gnathifera</taxon>
        <taxon>Rotifera</taxon>
        <taxon>Eurotatoria</taxon>
        <taxon>Bdelloidea</taxon>
        <taxon>Philodinida</taxon>
        <taxon>Philodinidae</taxon>
        <taxon>Rotaria</taxon>
    </lineage>
</organism>
<evidence type="ECO:0000256" key="3">
    <source>
        <dbReference type="ARBA" id="ARBA00022679"/>
    </source>
</evidence>
<dbReference type="Gene3D" id="3.90.176.10">
    <property type="entry name" value="Toxin ADP-ribosyltransferase, Chain A, domain 1"/>
    <property type="match status" value="1"/>
</dbReference>
<dbReference type="EMBL" id="CAJNYV010004120">
    <property type="protein sequence ID" value="CAF3646685.1"/>
    <property type="molecule type" value="Genomic_DNA"/>
</dbReference>
<dbReference type="InterPro" id="IPR000157">
    <property type="entry name" value="TIR_dom"/>
</dbReference>
<dbReference type="Pfam" id="PF05729">
    <property type="entry name" value="NACHT"/>
    <property type="match status" value="1"/>
</dbReference>
<evidence type="ECO:0000256" key="1">
    <source>
        <dbReference type="ARBA" id="ARBA00009558"/>
    </source>
</evidence>
<reference evidence="9" key="1">
    <citation type="submission" date="2021-02" db="EMBL/GenBank/DDBJ databases">
        <authorList>
            <person name="Nowell W R."/>
        </authorList>
    </citation>
    <scope>NUCLEOTIDE SEQUENCE</scope>
</reference>
<feature type="domain" description="NACHT" evidence="7">
    <location>
        <begin position="461"/>
        <end position="587"/>
    </location>
</feature>
<keyword evidence="2 6" id="KW-0328">Glycosyltransferase</keyword>
<proteinExistence type="inferred from homology"/>
<dbReference type="PROSITE" id="PS50837">
    <property type="entry name" value="NACHT"/>
    <property type="match status" value="1"/>
</dbReference>
<dbReference type="SUPFAM" id="SSF52540">
    <property type="entry name" value="P-loop containing nucleoside triphosphate hydrolases"/>
    <property type="match status" value="1"/>
</dbReference>
<dbReference type="Pfam" id="PF13646">
    <property type="entry name" value="HEAT_2"/>
    <property type="match status" value="1"/>
</dbReference>
<dbReference type="GO" id="GO:0016779">
    <property type="term" value="F:nucleotidyltransferase activity"/>
    <property type="evidence" value="ECO:0007669"/>
    <property type="project" value="UniProtKB-KW"/>
</dbReference>
<dbReference type="InterPro" id="IPR011989">
    <property type="entry name" value="ARM-like"/>
</dbReference>
<keyword evidence="6" id="KW-0521">NADP</keyword>
<keyword evidence="3 6" id="KW-0808">Transferase</keyword>
<dbReference type="InterPro" id="IPR027417">
    <property type="entry name" value="P-loop_NTPase"/>
</dbReference>
<dbReference type="SUPFAM" id="SSF48371">
    <property type="entry name" value="ARM repeat"/>
    <property type="match status" value="1"/>
</dbReference>
<dbReference type="Gene3D" id="3.40.50.300">
    <property type="entry name" value="P-loop containing nucleotide triphosphate hydrolases"/>
    <property type="match status" value="1"/>
</dbReference>
<dbReference type="PANTHER" id="PTHR46312">
    <property type="entry name" value="NACHT DOMAIN-CONTAINING PROTEIN"/>
    <property type="match status" value="1"/>
</dbReference>
<dbReference type="SUPFAM" id="SSF52200">
    <property type="entry name" value="Toll/Interleukin receptor TIR domain"/>
    <property type="match status" value="1"/>
</dbReference>
<dbReference type="InterPro" id="IPR007111">
    <property type="entry name" value="NACHT_NTPase"/>
</dbReference>
<keyword evidence="6" id="KW-0520">NAD</keyword>
<evidence type="ECO:0000313" key="9">
    <source>
        <dbReference type="EMBL" id="CAF4879779.1"/>
    </source>
</evidence>
<dbReference type="InterPro" id="IPR016024">
    <property type="entry name" value="ARM-type_fold"/>
</dbReference>
<feature type="non-terminal residue" evidence="9">
    <location>
        <position position="1"/>
    </location>
</feature>
<evidence type="ECO:0000256" key="2">
    <source>
        <dbReference type="ARBA" id="ARBA00022676"/>
    </source>
</evidence>
<dbReference type="GO" id="GO:0106274">
    <property type="term" value="F:NAD+-protein-arginine ADP-ribosyltransferase activity"/>
    <property type="evidence" value="ECO:0007669"/>
    <property type="project" value="UniProtKB-EC"/>
</dbReference>
<evidence type="ECO:0000256" key="5">
    <source>
        <dbReference type="ARBA" id="ARBA00047597"/>
    </source>
</evidence>
<dbReference type="PANTHER" id="PTHR46312:SF2">
    <property type="entry name" value="NUCLEOTIDE-BINDING OLIGOMERIZATION DOMAIN-CONTAINING PROTEIN 2-LIKE"/>
    <property type="match status" value="1"/>
</dbReference>
<dbReference type="Proteomes" id="UP000663838">
    <property type="component" value="Unassembled WGS sequence"/>
</dbReference>
<dbReference type="InterPro" id="IPR035897">
    <property type="entry name" value="Toll_tir_struct_dom_sf"/>
</dbReference>
<evidence type="ECO:0000313" key="10">
    <source>
        <dbReference type="Proteomes" id="UP000663838"/>
    </source>
</evidence>
<dbReference type="Proteomes" id="UP000663865">
    <property type="component" value="Unassembled WGS sequence"/>
</dbReference>
<dbReference type="EMBL" id="CAJOBS010004353">
    <property type="protein sequence ID" value="CAF4879779.1"/>
    <property type="molecule type" value="Genomic_DNA"/>
</dbReference>
<evidence type="ECO:0000313" key="8">
    <source>
        <dbReference type="EMBL" id="CAF3646685.1"/>
    </source>
</evidence>